<feature type="region of interest" description="Disordered" evidence="1">
    <location>
        <begin position="158"/>
        <end position="187"/>
    </location>
</feature>
<keyword evidence="3" id="KW-1185">Reference proteome</keyword>
<reference evidence="2 3" key="1">
    <citation type="submission" date="2024-02" db="EMBL/GenBank/DDBJ databases">
        <title>Adaptive strategies in a cosmopolitan and abundant soil bacterium.</title>
        <authorList>
            <person name="Carini P."/>
        </authorList>
    </citation>
    <scope>NUCLEOTIDE SEQUENCE [LARGE SCALE GENOMIC DNA]</scope>
    <source>
        <strain evidence="2 3">AZCC 1608</strain>
    </source>
</reference>
<gene>
    <name evidence="2" type="ORF">V1286_004046</name>
</gene>
<protein>
    <submittedName>
        <fullName evidence="2">Uncharacterized protein</fullName>
    </submittedName>
</protein>
<dbReference type="Proteomes" id="UP001364224">
    <property type="component" value="Unassembled WGS sequence"/>
</dbReference>
<evidence type="ECO:0000256" key="1">
    <source>
        <dbReference type="SAM" id="MobiDB-lite"/>
    </source>
</evidence>
<dbReference type="EMBL" id="JAZHRV010000001">
    <property type="protein sequence ID" value="MEH2556517.1"/>
    <property type="molecule type" value="Genomic_DNA"/>
</dbReference>
<evidence type="ECO:0000313" key="3">
    <source>
        <dbReference type="Proteomes" id="UP001364224"/>
    </source>
</evidence>
<organism evidence="2 3">
    <name type="scientific">Bradyrhizobium algeriense</name>
    <dbReference type="NCBI Taxonomy" id="634784"/>
    <lineage>
        <taxon>Bacteria</taxon>
        <taxon>Pseudomonadati</taxon>
        <taxon>Pseudomonadota</taxon>
        <taxon>Alphaproteobacteria</taxon>
        <taxon>Hyphomicrobiales</taxon>
        <taxon>Nitrobacteraceae</taxon>
        <taxon>Bradyrhizobium</taxon>
    </lineage>
</organism>
<evidence type="ECO:0000313" key="2">
    <source>
        <dbReference type="EMBL" id="MEH2556517.1"/>
    </source>
</evidence>
<proteinExistence type="predicted"/>
<comment type="caution">
    <text evidence="2">The sequence shown here is derived from an EMBL/GenBank/DDBJ whole genome shotgun (WGS) entry which is preliminary data.</text>
</comment>
<accession>A0ABU8BD97</accession>
<name>A0ABU8BD97_9BRAD</name>
<sequence>MSALRPALRHPRGVRLQQTVFAGEPNSPIVTDATYTSIRRFRSFALSKSEVALPKREVSGVRCAGMPSMSDVPSLRYVRGQPSFGAGTNVVPALLGRNPDELENSEDCGSAGGHGNQHVRLRGASIDASKRSARLRQLLVAAGRASCTIPSCMIPGSSPLPAARAGRGSCQSGRDPLVDGRRKAIRS</sequence>
<feature type="compositionally biased region" description="Basic and acidic residues" evidence="1">
    <location>
        <begin position="176"/>
        <end position="187"/>
    </location>
</feature>